<dbReference type="Proteomes" id="UP000580250">
    <property type="component" value="Unassembled WGS sequence"/>
</dbReference>
<dbReference type="GO" id="GO:0004812">
    <property type="term" value="F:aminoacyl-tRNA ligase activity"/>
    <property type="evidence" value="ECO:0007669"/>
    <property type="project" value="InterPro"/>
</dbReference>
<keyword evidence="1" id="KW-0436">Ligase</keyword>
<evidence type="ECO:0000313" key="6">
    <source>
        <dbReference type="Proteomes" id="UP000580250"/>
    </source>
</evidence>
<accession>A0A6V7X1E8</accession>
<dbReference type="GO" id="GO:0006418">
    <property type="term" value="P:tRNA aminoacylation for protein translation"/>
    <property type="evidence" value="ECO:0007669"/>
    <property type="project" value="InterPro"/>
</dbReference>
<evidence type="ECO:0000259" key="4">
    <source>
        <dbReference type="Pfam" id="PF00152"/>
    </source>
</evidence>
<evidence type="ECO:0000313" key="5">
    <source>
        <dbReference type="EMBL" id="CAD2193138.1"/>
    </source>
</evidence>
<dbReference type="OrthoDB" id="1931232at2759"/>
<protein>
    <recommendedName>
        <fullName evidence="4">Aminoacyl-tRNA synthetase class II (D/K/N) domain-containing protein</fullName>
    </recommendedName>
</protein>
<feature type="domain" description="Aminoacyl-tRNA synthetase class II (D/K/N)" evidence="4">
    <location>
        <begin position="16"/>
        <end position="102"/>
    </location>
</feature>
<name>A0A6V7X1E8_MELEN</name>
<dbReference type="InterPro" id="IPR004364">
    <property type="entry name" value="Aa-tRNA-synt_II"/>
</dbReference>
<proteinExistence type="predicted"/>
<reference evidence="5 6" key="1">
    <citation type="submission" date="2020-08" db="EMBL/GenBank/DDBJ databases">
        <authorList>
            <person name="Koutsovoulos G."/>
            <person name="Danchin GJ E."/>
        </authorList>
    </citation>
    <scope>NUCLEOTIDE SEQUENCE [LARGE SCALE GENOMIC DNA]</scope>
</reference>
<dbReference type="EMBL" id="CAJEWN010001007">
    <property type="protein sequence ID" value="CAD2193138.1"/>
    <property type="molecule type" value="Genomic_DNA"/>
</dbReference>
<dbReference type="AlphaFoldDB" id="A0A6V7X1E8"/>
<evidence type="ECO:0000256" key="3">
    <source>
        <dbReference type="ARBA" id="ARBA00022840"/>
    </source>
</evidence>
<keyword evidence="2" id="KW-0547">Nucleotide-binding</keyword>
<dbReference type="GO" id="GO:0005524">
    <property type="term" value="F:ATP binding"/>
    <property type="evidence" value="ECO:0007669"/>
    <property type="project" value="InterPro"/>
</dbReference>
<keyword evidence="3" id="KW-0067">ATP-binding</keyword>
<comment type="caution">
    <text evidence="5">The sequence shown here is derived from an EMBL/GenBank/DDBJ whole genome shotgun (WGS) entry which is preliminary data.</text>
</comment>
<evidence type="ECO:0000256" key="2">
    <source>
        <dbReference type="ARBA" id="ARBA00022741"/>
    </source>
</evidence>
<dbReference type="InterPro" id="IPR045864">
    <property type="entry name" value="aa-tRNA-synth_II/BPL/LPL"/>
</dbReference>
<evidence type="ECO:0000256" key="1">
    <source>
        <dbReference type="ARBA" id="ARBA00022598"/>
    </source>
</evidence>
<organism evidence="5 6">
    <name type="scientific">Meloidogyne enterolobii</name>
    <name type="common">Root-knot nematode worm</name>
    <name type="synonym">Meloidogyne mayaguensis</name>
    <dbReference type="NCBI Taxonomy" id="390850"/>
    <lineage>
        <taxon>Eukaryota</taxon>
        <taxon>Metazoa</taxon>
        <taxon>Ecdysozoa</taxon>
        <taxon>Nematoda</taxon>
        <taxon>Chromadorea</taxon>
        <taxon>Rhabditida</taxon>
        <taxon>Tylenchina</taxon>
        <taxon>Tylenchomorpha</taxon>
        <taxon>Tylenchoidea</taxon>
        <taxon>Meloidogynidae</taxon>
        <taxon>Meloidogyninae</taxon>
        <taxon>Meloidogyne</taxon>
    </lineage>
</organism>
<gene>
    <name evidence="5" type="ORF">MENT_LOCUS46068</name>
</gene>
<sequence>MEKEKQGEILNLKEEMWVEAECPFITFEELMNKIEDLVSDVVERVFSDPEISELISQRWETSKEKFFSLKRPFLQMTYSDAIEWLRKNNVNNEEGKPSKFGEDILEEPKKTSRTILVLIFKKWSMTTQIKSLAVLDVLSS</sequence>
<dbReference type="Gene3D" id="3.30.930.10">
    <property type="entry name" value="Bira Bifunctional Protein, Domain 2"/>
    <property type="match status" value="1"/>
</dbReference>
<dbReference type="SUPFAM" id="SSF55681">
    <property type="entry name" value="Class II aaRS and biotin synthetases"/>
    <property type="match status" value="1"/>
</dbReference>
<dbReference type="Pfam" id="PF00152">
    <property type="entry name" value="tRNA-synt_2"/>
    <property type="match status" value="1"/>
</dbReference>